<name>X7Z5F5_MYCXE</name>
<gene>
    <name evidence="1" type="ORF">I553_6974</name>
</gene>
<evidence type="ECO:0000313" key="1">
    <source>
        <dbReference type="EMBL" id="EUA13855.1"/>
    </source>
</evidence>
<accession>X7Z5F5</accession>
<sequence length="40" mass="4590">MRSPNRNVDPQRQCHCKTLLPLALSDHQVTERRGHGPDIL</sequence>
<protein>
    <submittedName>
        <fullName evidence="1">Uncharacterized protein</fullName>
    </submittedName>
</protein>
<comment type="caution">
    <text evidence="1">The sequence shown here is derived from an EMBL/GenBank/DDBJ whole genome shotgun (WGS) entry which is preliminary data.</text>
</comment>
<organism evidence="1">
    <name type="scientific">Mycobacterium xenopi 4042</name>
    <dbReference type="NCBI Taxonomy" id="1299334"/>
    <lineage>
        <taxon>Bacteria</taxon>
        <taxon>Bacillati</taxon>
        <taxon>Actinomycetota</taxon>
        <taxon>Actinomycetes</taxon>
        <taxon>Mycobacteriales</taxon>
        <taxon>Mycobacteriaceae</taxon>
        <taxon>Mycobacterium</taxon>
    </lineage>
</organism>
<dbReference type="AlphaFoldDB" id="X7Z5F5"/>
<reference evidence="1" key="1">
    <citation type="submission" date="2014-01" db="EMBL/GenBank/DDBJ databases">
        <authorList>
            <person name="Brown-Elliot B."/>
            <person name="Wallace R."/>
            <person name="Lenaerts A."/>
            <person name="Ordway D."/>
            <person name="DeGroote M.A."/>
            <person name="Parker T."/>
            <person name="Sizemore C."/>
            <person name="Tallon L.J."/>
            <person name="Sadzewicz L.K."/>
            <person name="Sengamalay N."/>
            <person name="Fraser C.M."/>
            <person name="Hine E."/>
            <person name="Shefchek K.A."/>
            <person name="Das S.P."/>
            <person name="Tettelin H."/>
        </authorList>
    </citation>
    <scope>NUCLEOTIDE SEQUENCE [LARGE SCALE GENOMIC DNA]</scope>
    <source>
        <strain evidence="1">4042</strain>
    </source>
</reference>
<dbReference type="EMBL" id="JAOB01000081">
    <property type="protein sequence ID" value="EUA13855.1"/>
    <property type="molecule type" value="Genomic_DNA"/>
</dbReference>
<proteinExistence type="predicted"/>